<gene>
    <name evidence="3" type="ORF">ABZ921_18985</name>
</gene>
<keyword evidence="4" id="KW-1185">Reference proteome</keyword>
<feature type="region of interest" description="Disordered" evidence="1">
    <location>
        <begin position="26"/>
        <end position="52"/>
    </location>
</feature>
<dbReference type="Proteomes" id="UP001551176">
    <property type="component" value="Unassembled WGS sequence"/>
</dbReference>
<sequence length="86" mass="8311">MRSFAKAAAVGALVAPIVLGGAGLASAAPAHDGPAYEKSMNSANANGGSCTKVESGFTEDGKAYFHKVTRTAGPTGATGSGTGSHS</sequence>
<feature type="chain" id="PRO_5045532570" description="Peptidase" evidence="2">
    <location>
        <begin position="28"/>
        <end position="86"/>
    </location>
</feature>
<accession>A0ABV3BP00</accession>
<dbReference type="EMBL" id="JBEYXV010000009">
    <property type="protein sequence ID" value="MEU6822717.1"/>
    <property type="molecule type" value="Genomic_DNA"/>
</dbReference>
<organism evidence="3 4">
    <name type="scientific">Streptomyces atriruber</name>
    <dbReference type="NCBI Taxonomy" id="545121"/>
    <lineage>
        <taxon>Bacteria</taxon>
        <taxon>Bacillati</taxon>
        <taxon>Actinomycetota</taxon>
        <taxon>Actinomycetes</taxon>
        <taxon>Kitasatosporales</taxon>
        <taxon>Streptomycetaceae</taxon>
        <taxon>Streptomyces</taxon>
    </lineage>
</organism>
<comment type="caution">
    <text evidence="3">The sequence shown here is derived from an EMBL/GenBank/DDBJ whole genome shotgun (WGS) entry which is preliminary data.</text>
</comment>
<protein>
    <recommendedName>
        <fullName evidence="5">Peptidase</fullName>
    </recommendedName>
</protein>
<evidence type="ECO:0000256" key="1">
    <source>
        <dbReference type="SAM" id="MobiDB-lite"/>
    </source>
</evidence>
<reference evidence="3 4" key="1">
    <citation type="submission" date="2024-06" db="EMBL/GenBank/DDBJ databases">
        <title>The Natural Products Discovery Center: Release of the First 8490 Sequenced Strains for Exploring Actinobacteria Biosynthetic Diversity.</title>
        <authorList>
            <person name="Kalkreuter E."/>
            <person name="Kautsar S.A."/>
            <person name="Yang D."/>
            <person name="Bader C.D."/>
            <person name="Teijaro C.N."/>
            <person name="Fluegel L."/>
            <person name="Davis C.M."/>
            <person name="Simpson J.R."/>
            <person name="Lauterbach L."/>
            <person name="Steele A.D."/>
            <person name="Gui C."/>
            <person name="Meng S."/>
            <person name="Li G."/>
            <person name="Viehrig K."/>
            <person name="Ye F."/>
            <person name="Su P."/>
            <person name="Kiefer A.F."/>
            <person name="Nichols A."/>
            <person name="Cepeda A.J."/>
            <person name="Yan W."/>
            <person name="Fan B."/>
            <person name="Jiang Y."/>
            <person name="Adhikari A."/>
            <person name="Zheng C.-J."/>
            <person name="Schuster L."/>
            <person name="Cowan T.M."/>
            <person name="Smanski M.J."/>
            <person name="Chevrette M.G."/>
            <person name="De Carvalho L.P.S."/>
            <person name="Shen B."/>
        </authorList>
    </citation>
    <scope>NUCLEOTIDE SEQUENCE [LARGE SCALE GENOMIC DNA]</scope>
    <source>
        <strain evidence="3 4">NPDC046838</strain>
    </source>
</reference>
<feature type="signal peptide" evidence="2">
    <location>
        <begin position="1"/>
        <end position="27"/>
    </location>
</feature>
<evidence type="ECO:0008006" key="5">
    <source>
        <dbReference type="Google" id="ProtNLM"/>
    </source>
</evidence>
<evidence type="ECO:0000313" key="4">
    <source>
        <dbReference type="Proteomes" id="UP001551176"/>
    </source>
</evidence>
<dbReference type="RefSeq" id="WP_359350302.1">
    <property type="nucleotide sequence ID" value="NZ_JBEYXV010000009.1"/>
</dbReference>
<name>A0ABV3BP00_9ACTN</name>
<evidence type="ECO:0000313" key="3">
    <source>
        <dbReference type="EMBL" id="MEU6822717.1"/>
    </source>
</evidence>
<keyword evidence="2" id="KW-0732">Signal</keyword>
<evidence type="ECO:0000256" key="2">
    <source>
        <dbReference type="SAM" id="SignalP"/>
    </source>
</evidence>
<feature type="compositionally biased region" description="Polar residues" evidence="1">
    <location>
        <begin position="39"/>
        <end position="49"/>
    </location>
</feature>
<proteinExistence type="predicted"/>